<evidence type="ECO:0000313" key="3">
    <source>
        <dbReference type="EMBL" id="KAJ9542810.1"/>
    </source>
</evidence>
<keyword evidence="4" id="KW-1185">Reference proteome</keyword>
<protein>
    <recommendedName>
        <fullName evidence="2">Reverse transcriptase Ty1/copia-type domain-containing protein</fullName>
    </recommendedName>
</protein>
<dbReference type="Pfam" id="PF07727">
    <property type="entry name" value="RVT_2"/>
    <property type="match status" value="1"/>
</dbReference>
<dbReference type="InterPro" id="IPR013103">
    <property type="entry name" value="RVT_2"/>
</dbReference>
<dbReference type="InterPro" id="IPR043502">
    <property type="entry name" value="DNA/RNA_pol_sf"/>
</dbReference>
<proteinExistence type="predicted"/>
<gene>
    <name evidence="3" type="ORF">OSB04_029316</name>
</gene>
<accession>A0AA38W8K4</accession>
<comment type="caution">
    <text evidence="3">The sequence shown here is derived from an EMBL/GenBank/DDBJ whole genome shotgun (WGS) entry which is preliminary data.</text>
</comment>
<sequence length="143" mass="16719">MRKQYSSQTKSKDGSQRRKSSIKVKVKALICKVKGQLKEEVYVKQPHGFESAKYPNNVYFLDKALYGLKQAPRAWYERLSTFLTSNRFRRGTTDITLFYKNHDDDILLVQIYVDDIIFGSTDVSMCKDFESLMQIEFEMSMMG</sequence>
<evidence type="ECO:0000256" key="1">
    <source>
        <dbReference type="SAM" id="MobiDB-lite"/>
    </source>
</evidence>
<evidence type="ECO:0000313" key="4">
    <source>
        <dbReference type="Proteomes" id="UP001172457"/>
    </source>
</evidence>
<dbReference type="EMBL" id="JARYMX010000007">
    <property type="protein sequence ID" value="KAJ9542810.1"/>
    <property type="molecule type" value="Genomic_DNA"/>
</dbReference>
<dbReference type="AlphaFoldDB" id="A0AA38W8K4"/>
<feature type="region of interest" description="Disordered" evidence="1">
    <location>
        <begin position="1"/>
        <end position="20"/>
    </location>
</feature>
<name>A0AA38W8K4_9ASTR</name>
<reference evidence="3" key="1">
    <citation type="submission" date="2023-03" db="EMBL/GenBank/DDBJ databases">
        <title>Chromosome-scale reference genome and RAD-based genetic map of yellow starthistle (Centaurea solstitialis) reveal putative structural variation and QTLs associated with invader traits.</title>
        <authorList>
            <person name="Reatini B."/>
            <person name="Cang F.A."/>
            <person name="Jiang Q."/>
            <person name="Mckibben M.T.W."/>
            <person name="Barker M.S."/>
            <person name="Rieseberg L.H."/>
            <person name="Dlugosch K.M."/>
        </authorList>
    </citation>
    <scope>NUCLEOTIDE SEQUENCE</scope>
    <source>
        <strain evidence="3">CAN-66</strain>
        <tissue evidence="3">Leaf</tissue>
    </source>
</reference>
<dbReference type="SUPFAM" id="SSF56672">
    <property type="entry name" value="DNA/RNA polymerases"/>
    <property type="match status" value="1"/>
</dbReference>
<dbReference type="Proteomes" id="UP001172457">
    <property type="component" value="Chromosome 7"/>
</dbReference>
<organism evidence="3 4">
    <name type="scientific">Centaurea solstitialis</name>
    <name type="common">yellow star-thistle</name>
    <dbReference type="NCBI Taxonomy" id="347529"/>
    <lineage>
        <taxon>Eukaryota</taxon>
        <taxon>Viridiplantae</taxon>
        <taxon>Streptophyta</taxon>
        <taxon>Embryophyta</taxon>
        <taxon>Tracheophyta</taxon>
        <taxon>Spermatophyta</taxon>
        <taxon>Magnoliopsida</taxon>
        <taxon>eudicotyledons</taxon>
        <taxon>Gunneridae</taxon>
        <taxon>Pentapetalae</taxon>
        <taxon>asterids</taxon>
        <taxon>campanulids</taxon>
        <taxon>Asterales</taxon>
        <taxon>Asteraceae</taxon>
        <taxon>Carduoideae</taxon>
        <taxon>Cardueae</taxon>
        <taxon>Centaureinae</taxon>
        <taxon>Centaurea</taxon>
    </lineage>
</organism>
<evidence type="ECO:0000259" key="2">
    <source>
        <dbReference type="Pfam" id="PF07727"/>
    </source>
</evidence>
<feature type="domain" description="Reverse transcriptase Ty1/copia-type" evidence="2">
    <location>
        <begin position="33"/>
        <end position="143"/>
    </location>
</feature>